<accession>A0A7Y0M1B0</accession>
<protein>
    <submittedName>
        <fullName evidence="2">Gluconate 2-dehydrogenase subunit 3 family protein</fullName>
    </submittedName>
</protein>
<dbReference type="EMBL" id="JABCJJ010000052">
    <property type="protein sequence ID" value="NMR21695.1"/>
    <property type="molecule type" value="Genomic_DNA"/>
</dbReference>
<dbReference type="Proteomes" id="UP000562124">
    <property type="component" value="Unassembled WGS sequence"/>
</dbReference>
<feature type="region of interest" description="Disordered" evidence="1">
    <location>
        <begin position="198"/>
        <end position="218"/>
    </location>
</feature>
<dbReference type="AlphaFoldDB" id="A0A7Y0M1B0"/>
<gene>
    <name evidence="2" type="ORF">HIR71_15990</name>
</gene>
<evidence type="ECO:0000313" key="3">
    <source>
        <dbReference type="Proteomes" id="UP000562124"/>
    </source>
</evidence>
<proteinExistence type="predicted"/>
<sequence length="218" mass="23990">MEILIATQLGATQVSKPPLGGWGRGVQFTDEQAAVLDAVADEIIPGGDGFPAPSSVNIVGFFARYVTPASEEAKWYPFLPEIEFKARLGKLAGKLMARDPLGRVEVLRRLEADDAEFFTRVRDVVYYGYYSRPEVIRAINIHLEAGKDYRYSPQPFGYSDSMADWDEALLSRVTGTYIRTQDVRPVDLPDDLAARRAVKRSGVPDLPTAQPAPTPSGA</sequence>
<evidence type="ECO:0000256" key="1">
    <source>
        <dbReference type="SAM" id="MobiDB-lite"/>
    </source>
</evidence>
<organism evidence="2 3">
    <name type="scientific">Cellulomonas fimi</name>
    <dbReference type="NCBI Taxonomy" id="1708"/>
    <lineage>
        <taxon>Bacteria</taxon>
        <taxon>Bacillati</taxon>
        <taxon>Actinomycetota</taxon>
        <taxon>Actinomycetes</taxon>
        <taxon>Micrococcales</taxon>
        <taxon>Cellulomonadaceae</taxon>
        <taxon>Cellulomonas</taxon>
    </lineage>
</organism>
<dbReference type="RefSeq" id="WP_169326059.1">
    <property type="nucleotide sequence ID" value="NZ_JABCJJ010000052.1"/>
</dbReference>
<evidence type="ECO:0000313" key="2">
    <source>
        <dbReference type="EMBL" id="NMR21695.1"/>
    </source>
</evidence>
<reference evidence="2 3" key="1">
    <citation type="submission" date="2020-04" db="EMBL/GenBank/DDBJ databases">
        <title>Sequencing and Assembly of C. fimi.</title>
        <authorList>
            <person name="Ramsey A.R."/>
        </authorList>
    </citation>
    <scope>NUCLEOTIDE SEQUENCE [LARGE SCALE GENOMIC DNA]</scope>
    <source>
        <strain evidence="2 3">SB</strain>
    </source>
</reference>
<name>A0A7Y0M1B0_CELFI</name>
<keyword evidence="3" id="KW-1185">Reference proteome</keyword>
<comment type="caution">
    <text evidence="2">The sequence shown here is derived from an EMBL/GenBank/DDBJ whole genome shotgun (WGS) entry which is preliminary data.</text>
</comment>